<gene>
    <name evidence="1" type="ordered locus">LIC_11582</name>
</gene>
<accession>Q72S05</accession>
<dbReference type="Proteomes" id="UP000007037">
    <property type="component" value="Chromosome I"/>
</dbReference>
<reference evidence="1 2" key="1">
    <citation type="journal article" date="2004" name="J. Bacteriol.">
        <title>Comparative genomics of two Leptospira interrogans serovars reveals novel insights into physiology and pathogenesis.</title>
        <authorList>
            <person name="Nascimento A.L."/>
            <person name="Ko A.I."/>
            <person name="Martins E.A."/>
            <person name="Monteiro-Vitorello C.B."/>
            <person name="Ho P.L."/>
            <person name="Haake D.A."/>
            <person name="Verjovski-Almeida S."/>
            <person name="Hartskeerl R.A."/>
            <person name="Marques M.V."/>
            <person name="Oliveira M.C."/>
            <person name="Menck C.F."/>
            <person name="Leite L.C."/>
            <person name="Carrer H."/>
            <person name="Coutinho L.L."/>
            <person name="Degrave W.M."/>
            <person name="Dellagostin O.A."/>
            <person name="El-Dorry H."/>
            <person name="Ferro E.S."/>
            <person name="Ferro M.I."/>
            <person name="Furlan L.R."/>
            <person name="Gamberini M."/>
            <person name="Giglioti E.A."/>
            <person name="Goes-Neto A."/>
            <person name="Goldman G.H."/>
            <person name="Goldman M.H."/>
            <person name="Harakava R."/>
            <person name="Jeronimo S.M."/>
            <person name="Junqueira-De-Azevedo I.L."/>
            <person name="Kimura E.T."/>
            <person name="Kuramae E.E."/>
            <person name="Lemos E.G."/>
            <person name="Lemos M.V."/>
            <person name="Marino C.L."/>
            <person name="Nunes L.R."/>
            <person name="De Oliveira R.C."/>
            <person name="Pereira G.G."/>
            <person name="Reis M.S."/>
            <person name="Schriefer A."/>
            <person name="Siqueira W.J."/>
            <person name="Sommer P."/>
            <person name="Tsai S.M."/>
            <person name="Simpson A.J."/>
            <person name="Ferro J.A."/>
            <person name="Camargo L.E."/>
            <person name="Kitajima J.P."/>
            <person name="Setubal J.C."/>
            <person name="Van Sluys M.A."/>
        </authorList>
    </citation>
    <scope>NUCLEOTIDE SEQUENCE [LARGE SCALE GENOMIC DNA]</scope>
    <source>
        <strain evidence="1 2">Fiocruz L1-130</strain>
    </source>
</reference>
<dbReference type="AlphaFoldDB" id="Q72S05"/>
<evidence type="ECO:0000313" key="1">
    <source>
        <dbReference type="EMBL" id="AAS70178.1"/>
    </source>
</evidence>
<organism evidence="1 2">
    <name type="scientific">Leptospira interrogans serogroup Icterohaemorrhagiae serovar copenhageni (strain Fiocruz L1-130)</name>
    <dbReference type="NCBI Taxonomy" id="267671"/>
    <lineage>
        <taxon>Bacteria</taxon>
        <taxon>Pseudomonadati</taxon>
        <taxon>Spirochaetota</taxon>
        <taxon>Spirochaetia</taxon>
        <taxon>Leptospirales</taxon>
        <taxon>Leptospiraceae</taxon>
        <taxon>Leptospira</taxon>
    </lineage>
</organism>
<proteinExistence type="predicted"/>
<dbReference type="EMBL" id="AE016823">
    <property type="protein sequence ID" value="AAS70178.1"/>
    <property type="molecule type" value="Genomic_DNA"/>
</dbReference>
<name>Q72S05_LEPIC</name>
<protein>
    <submittedName>
        <fullName evidence="1">Uncharacterized protein</fullName>
    </submittedName>
</protein>
<evidence type="ECO:0000313" key="2">
    <source>
        <dbReference type="Proteomes" id="UP000007037"/>
    </source>
</evidence>
<sequence length="75" mass="8961">MDFIFIKINFNIFESILNWFYNEICILMNKNLKSIIDVTDFLIKNDVSGAKEIINVHYPHKFISYDKKSYPPLKN</sequence>
<dbReference type="KEGG" id="lic:LIC_11582"/>
<dbReference type="HOGENOM" id="CLU_2666652_0_0_12"/>